<feature type="region of interest" description="Disordered" evidence="1">
    <location>
        <begin position="75"/>
        <end position="146"/>
    </location>
</feature>
<feature type="compositionally biased region" description="Basic and acidic residues" evidence="1">
    <location>
        <begin position="667"/>
        <end position="678"/>
    </location>
</feature>
<dbReference type="GO" id="GO:0051010">
    <property type="term" value="F:microtubule plus-end binding"/>
    <property type="evidence" value="ECO:0007669"/>
    <property type="project" value="InterPro"/>
</dbReference>
<dbReference type="PANTHER" id="PTHR12609">
    <property type="entry name" value="MICROTUBULE ASSOCIATED PROTEIN XMAP215"/>
    <property type="match status" value="1"/>
</dbReference>
<protein>
    <recommendedName>
        <fullName evidence="4">TOG domain-containing protein</fullName>
    </recommendedName>
</protein>
<evidence type="ECO:0000313" key="3">
    <source>
        <dbReference type="Proteomes" id="UP000218231"/>
    </source>
</evidence>
<feature type="region of interest" description="Disordered" evidence="1">
    <location>
        <begin position="634"/>
        <end position="686"/>
    </location>
</feature>
<dbReference type="OrthoDB" id="205662at2759"/>
<dbReference type="GO" id="GO:0030951">
    <property type="term" value="P:establishment or maintenance of microtubule cytoskeleton polarity"/>
    <property type="evidence" value="ECO:0007669"/>
    <property type="project" value="InterPro"/>
</dbReference>
<dbReference type="InterPro" id="IPR016024">
    <property type="entry name" value="ARM-type_fold"/>
</dbReference>
<evidence type="ECO:0000256" key="1">
    <source>
        <dbReference type="SAM" id="MobiDB-lite"/>
    </source>
</evidence>
<sequence length="686" mass="77516">MILDDYVQKTGLTQLKTLQIQKIIAGQISDRDANVRNAAINALVSCYKEEGDNIWKSAGKMPDKDRALVEERIKRSGAVPGQGHQRVPTSANKRTSGARIVVPEKSGPPVHRSRSRNPDEQDRSMSRSPMRSNRSHGVEDDDGMRTGRYSLDEEYVEAINGRQITDANVTFRAPRRSRTHAEIPSMDQIPNSSLRRTGSSSSISSLDTMNQLDRAIQNISSGIFDVARDALEQVQYLLNVDEQAAMLLERLELVLRAVAAQLHIIWQLHEQNERNTLELLGKIINLINPLLHSPDKYKLLVLPPDLVQSLLWEIVTTIDHLNPLIEASKEGAEFARLYNICAVRLCNRLDLTDYFLSTLQCIKRALLEQPPSDYKIELFHKCLNKWGTLVPQKKEKLRLIAYTKGANEFYNFFYGADDEFRAEHEEFLKTVEICWQKVIELHGDGVLDAIRRVPNPDPHLVEYVNRTLQALRKQNPTWKPQFPGGVDEQAEAVHPSEALAMARIAASGGAKQESVSIRPELKVLMDNAVRDLNGANNHVQRLTEYLSKNPEMVGEYTRYAEELPMGNLIKQWVKMRQVGPLQSISQQNIIDTAQRMFTWKSRLNAIRNGSTDGPMTASMMDGQVLQARDINSESMSSDLPIPPHLVEAASRSPEEEQARNAQKNKRRTMDKSTMDKIRSRLAGLGD</sequence>
<accession>A0A2A2LEE5</accession>
<dbReference type="Gene3D" id="1.25.10.10">
    <property type="entry name" value="Leucine-rich Repeat Variant"/>
    <property type="match status" value="1"/>
</dbReference>
<dbReference type="GO" id="GO:0061863">
    <property type="term" value="F:microtubule plus end polymerase"/>
    <property type="evidence" value="ECO:0007669"/>
    <property type="project" value="InterPro"/>
</dbReference>
<dbReference type="SUPFAM" id="SSF48371">
    <property type="entry name" value="ARM repeat"/>
    <property type="match status" value="1"/>
</dbReference>
<feature type="compositionally biased region" description="Low complexity" evidence="1">
    <location>
        <begin position="192"/>
        <end position="205"/>
    </location>
</feature>
<dbReference type="STRING" id="2018661.A0A2A2LEE5"/>
<dbReference type="InterPro" id="IPR011989">
    <property type="entry name" value="ARM-like"/>
</dbReference>
<organism evidence="2 3">
    <name type="scientific">Diploscapter pachys</name>
    <dbReference type="NCBI Taxonomy" id="2018661"/>
    <lineage>
        <taxon>Eukaryota</taxon>
        <taxon>Metazoa</taxon>
        <taxon>Ecdysozoa</taxon>
        <taxon>Nematoda</taxon>
        <taxon>Chromadorea</taxon>
        <taxon>Rhabditida</taxon>
        <taxon>Rhabditina</taxon>
        <taxon>Rhabditomorpha</taxon>
        <taxon>Rhabditoidea</taxon>
        <taxon>Rhabditidae</taxon>
        <taxon>Diploscapter</taxon>
    </lineage>
</organism>
<reference evidence="2 3" key="1">
    <citation type="journal article" date="2017" name="Curr. Biol.">
        <title>Genome architecture and evolution of a unichromosomal asexual nematode.</title>
        <authorList>
            <person name="Fradin H."/>
            <person name="Zegar C."/>
            <person name="Gutwein M."/>
            <person name="Lucas J."/>
            <person name="Kovtun M."/>
            <person name="Corcoran D."/>
            <person name="Baugh L.R."/>
            <person name="Kiontke K."/>
            <person name="Gunsalus K."/>
            <person name="Fitch D.H."/>
            <person name="Piano F."/>
        </authorList>
    </citation>
    <scope>NUCLEOTIDE SEQUENCE [LARGE SCALE GENOMIC DNA]</scope>
    <source>
        <strain evidence="2">PF1309</strain>
    </source>
</reference>
<feature type="compositionally biased region" description="Basic and acidic residues" evidence="1">
    <location>
        <begin position="116"/>
        <end position="125"/>
    </location>
</feature>
<gene>
    <name evidence="2" type="ORF">WR25_06980</name>
</gene>
<dbReference type="EMBL" id="LIAE01006850">
    <property type="protein sequence ID" value="PAV84437.1"/>
    <property type="molecule type" value="Genomic_DNA"/>
</dbReference>
<dbReference type="GO" id="GO:0046785">
    <property type="term" value="P:microtubule polymerization"/>
    <property type="evidence" value="ECO:0007669"/>
    <property type="project" value="InterPro"/>
</dbReference>
<keyword evidence="3" id="KW-1185">Reference proteome</keyword>
<proteinExistence type="predicted"/>
<evidence type="ECO:0000313" key="2">
    <source>
        <dbReference type="EMBL" id="PAV84437.1"/>
    </source>
</evidence>
<feature type="region of interest" description="Disordered" evidence="1">
    <location>
        <begin position="175"/>
        <end position="205"/>
    </location>
</feature>
<dbReference type="InterPro" id="IPR045110">
    <property type="entry name" value="XMAP215"/>
</dbReference>
<name>A0A2A2LEE5_9BILA</name>
<dbReference type="Proteomes" id="UP000218231">
    <property type="component" value="Unassembled WGS sequence"/>
</dbReference>
<comment type="caution">
    <text evidence="2">The sequence shown here is derived from an EMBL/GenBank/DDBJ whole genome shotgun (WGS) entry which is preliminary data.</text>
</comment>
<evidence type="ECO:0008006" key="4">
    <source>
        <dbReference type="Google" id="ProtNLM"/>
    </source>
</evidence>
<dbReference type="AlphaFoldDB" id="A0A2A2LEE5"/>
<dbReference type="GO" id="GO:0007051">
    <property type="term" value="P:spindle organization"/>
    <property type="evidence" value="ECO:0007669"/>
    <property type="project" value="InterPro"/>
</dbReference>